<protein>
    <submittedName>
        <fullName evidence="1">Uncharacterized protein</fullName>
    </submittedName>
</protein>
<dbReference type="AlphaFoldDB" id="A0A381XFP5"/>
<dbReference type="EMBL" id="UINC01014977">
    <property type="protein sequence ID" value="SVA63440.1"/>
    <property type="molecule type" value="Genomic_DNA"/>
</dbReference>
<proteinExistence type="predicted"/>
<name>A0A381XFP5_9ZZZZ</name>
<accession>A0A381XFP5</accession>
<sequence length="143" mass="15508">MRKHRLLGIVVAAGLALGSASIQAGWDPFKKGQGDTATDAEEVDTAIAQFLAEDKSLKAFFDEAHGYADFPNVYKSGIGVGGAYGKGRVYRRGEYVGDSKLYQLTAGFQLGGQAYSEVVFWAMQMLSNGSPRPKWNSAHRSLR</sequence>
<organism evidence="1">
    <name type="scientific">marine metagenome</name>
    <dbReference type="NCBI Taxonomy" id="408172"/>
    <lineage>
        <taxon>unclassified sequences</taxon>
        <taxon>metagenomes</taxon>
        <taxon>ecological metagenomes</taxon>
    </lineage>
</organism>
<reference evidence="1" key="1">
    <citation type="submission" date="2018-05" db="EMBL/GenBank/DDBJ databases">
        <authorList>
            <person name="Lanie J.A."/>
            <person name="Ng W.-L."/>
            <person name="Kazmierczak K.M."/>
            <person name="Andrzejewski T.M."/>
            <person name="Davidsen T.M."/>
            <person name="Wayne K.J."/>
            <person name="Tettelin H."/>
            <person name="Glass J.I."/>
            <person name="Rusch D."/>
            <person name="Podicherti R."/>
            <person name="Tsui H.-C.T."/>
            <person name="Winkler M.E."/>
        </authorList>
    </citation>
    <scope>NUCLEOTIDE SEQUENCE</scope>
</reference>
<gene>
    <name evidence="1" type="ORF">METZ01_LOCUS116294</name>
</gene>
<evidence type="ECO:0000313" key="1">
    <source>
        <dbReference type="EMBL" id="SVA63440.1"/>
    </source>
</evidence>